<gene>
    <name evidence="1" type="ORF">BLA29_009320</name>
</gene>
<accession>A0A1Y3ARJ8</accession>
<protein>
    <submittedName>
        <fullName evidence="1">Uncharacterized protein</fullName>
    </submittedName>
</protein>
<dbReference type="Proteomes" id="UP000194236">
    <property type="component" value="Unassembled WGS sequence"/>
</dbReference>
<evidence type="ECO:0000313" key="2">
    <source>
        <dbReference type="Proteomes" id="UP000194236"/>
    </source>
</evidence>
<sequence length="162" mass="19035">MLQQSYHIRKNHRITLTITKSNNMDTIEELAESCRKQQIIPLTLDNSYVYRAIRHHNPQSHIYTISEYIKFISRYEDGVNMIIQSDSFALIEARMRLELSQTFLGPDQLFLPLEGHDSTILTVVGSIPTSFTFEYQKEFNQDSPYTKQRYPETYTSARIFTN</sequence>
<evidence type="ECO:0000313" key="1">
    <source>
        <dbReference type="EMBL" id="OTF71090.1"/>
    </source>
</evidence>
<reference evidence="1 2" key="1">
    <citation type="submission" date="2017-03" db="EMBL/GenBank/DDBJ databases">
        <title>Genome Survey of Euroglyphus maynei.</title>
        <authorList>
            <person name="Arlian L.G."/>
            <person name="Morgan M.S."/>
            <person name="Rider S.D."/>
        </authorList>
    </citation>
    <scope>NUCLEOTIDE SEQUENCE [LARGE SCALE GENOMIC DNA]</scope>
    <source>
        <strain evidence="1">Arlian Lab</strain>
        <tissue evidence="1">Whole body</tissue>
    </source>
</reference>
<dbReference type="EMBL" id="MUJZ01062613">
    <property type="protein sequence ID" value="OTF71090.1"/>
    <property type="molecule type" value="Genomic_DNA"/>
</dbReference>
<proteinExistence type="predicted"/>
<comment type="caution">
    <text evidence="1">The sequence shown here is derived from an EMBL/GenBank/DDBJ whole genome shotgun (WGS) entry which is preliminary data.</text>
</comment>
<keyword evidence="2" id="KW-1185">Reference proteome</keyword>
<name>A0A1Y3ARJ8_EURMA</name>
<dbReference type="OrthoDB" id="6411156at2759"/>
<organism evidence="1 2">
    <name type="scientific">Euroglyphus maynei</name>
    <name type="common">Mayne's house dust mite</name>
    <dbReference type="NCBI Taxonomy" id="6958"/>
    <lineage>
        <taxon>Eukaryota</taxon>
        <taxon>Metazoa</taxon>
        <taxon>Ecdysozoa</taxon>
        <taxon>Arthropoda</taxon>
        <taxon>Chelicerata</taxon>
        <taxon>Arachnida</taxon>
        <taxon>Acari</taxon>
        <taxon>Acariformes</taxon>
        <taxon>Sarcoptiformes</taxon>
        <taxon>Astigmata</taxon>
        <taxon>Psoroptidia</taxon>
        <taxon>Analgoidea</taxon>
        <taxon>Pyroglyphidae</taxon>
        <taxon>Pyroglyphinae</taxon>
        <taxon>Euroglyphus</taxon>
    </lineage>
</organism>
<dbReference type="AlphaFoldDB" id="A0A1Y3ARJ8"/>